<dbReference type="EMBL" id="VCKY01000032">
    <property type="protein sequence ID" value="TMR22219.1"/>
    <property type="molecule type" value="Genomic_DNA"/>
</dbReference>
<keyword evidence="1" id="KW-0472">Membrane</keyword>
<keyword evidence="1" id="KW-1133">Transmembrane helix</keyword>
<organism evidence="2 3">
    <name type="scientific">Nonomuraea turkmeniaca</name>
    <dbReference type="NCBI Taxonomy" id="103838"/>
    <lineage>
        <taxon>Bacteria</taxon>
        <taxon>Bacillati</taxon>
        <taxon>Actinomycetota</taxon>
        <taxon>Actinomycetes</taxon>
        <taxon>Streptosporangiales</taxon>
        <taxon>Streptosporangiaceae</taxon>
        <taxon>Nonomuraea</taxon>
    </lineage>
</organism>
<dbReference type="AlphaFoldDB" id="A0A5S4FNL1"/>
<evidence type="ECO:0000313" key="3">
    <source>
        <dbReference type="Proteomes" id="UP000309128"/>
    </source>
</evidence>
<reference evidence="2 3" key="1">
    <citation type="submission" date="2019-05" db="EMBL/GenBank/DDBJ databases">
        <title>Draft genome sequence of Nonomuraea turkmeniaca DSM 43926.</title>
        <authorList>
            <person name="Saricaoglu S."/>
            <person name="Isik K."/>
        </authorList>
    </citation>
    <scope>NUCLEOTIDE SEQUENCE [LARGE SCALE GENOMIC DNA]</scope>
    <source>
        <strain evidence="2 3">DSM 43926</strain>
    </source>
</reference>
<gene>
    <name evidence="2" type="ORF">ETD86_12295</name>
</gene>
<sequence length="73" mass="8497">MLFQLLYLLAVRVFGWLVLLSDLVIWVTSGTRRVVTLQHPDPPVAMPERSDPDHEVEGLRLRDLWLYRIAPES</sequence>
<accession>A0A5S4FNL1</accession>
<keyword evidence="3" id="KW-1185">Reference proteome</keyword>
<dbReference type="Proteomes" id="UP000309128">
    <property type="component" value="Unassembled WGS sequence"/>
</dbReference>
<name>A0A5S4FNL1_9ACTN</name>
<keyword evidence="1" id="KW-0812">Transmembrane</keyword>
<evidence type="ECO:0000256" key="1">
    <source>
        <dbReference type="SAM" id="Phobius"/>
    </source>
</evidence>
<protein>
    <submittedName>
        <fullName evidence="2">Uncharacterized protein</fullName>
    </submittedName>
</protein>
<comment type="caution">
    <text evidence="2">The sequence shown here is derived from an EMBL/GenBank/DDBJ whole genome shotgun (WGS) entry which is preliminary data.</text>
</comment>
<proteinExistence type="predicted"/>
<feature type="transmembrane region" description="Helical" evidence="1">
    <location>
        <begin position="6"/>
        <end position="27"/>
    </location>
</feature>
<evidence type="ECO:0000313" key="2">
    <source>
        <dbReference type="EMBL" id="TMR22219.1"/>
    </source>
</evidence>